<evidence type="ECO:0000259" key="4">
    <source>
        <dbReference type="SMART" id="SM00854"/>
    </source>
</evidence>
<evidence type="ECO:0000256" key="3">
    <source>
        <dbReference type="SAM" id="SignalP"/>
    </source>
</evidence>
<dbReference type="EMBL" id="CP038267">
    <property type="protein sequence ID" value="QBR90921.1"/>
    <property type="molecule type" value="Genomic_DNA"/>
</dbReference>
<dbReference type="OrthoDB" id="9810718at2"/>
<feature type="region of interest" description="Disordered" evidence="2">
    <location>
        <begin position="22"/>
        <end position="58"/>
    </location>
</feature>
<feature type="compositionally biased region" description="Pro residues" evidence="2">
    <location>
        <begin position="43"/>
        <end position="57"/>
    </location>
</feature>
<dbReference type="InterPro" id="IPR052169">
    <property type="entry name" value="CW_Biosynth-Accessory"/>
</dbReference>
<dbReference type="Gene3D" id="3.60.21.10">
    <property type="match status" value="1"/>
</dbReference>
<dbReference type="PROSITE" id="PS51257">
    <property type="entry name" value="PROKAR_LIPOPROTEIN"/>
    <property type="match status" value="1"/>
</dbReference>
<comment type="similarity">
    <text evidence="1">Belongs to the CapA family.</text>
</comment>
<feature type="compositionally biased region" description="Low complexity" evidence="2">
    <location>
        <begin position="30"/>
        <end position="42"/>
    </location>
</feature>
<accession>A0A4P7GGT0</accession>
<evidence type="ECO:0000313" key="6">
    <source>
        <dbReference type="Proteomes" id="UP000294894"/>
    </source>
</evidence>
<gene>
    <name evidence="5" type="ORF">EXE57_00540</name>
</gene>
<name>A0A4P7GGT0_9ACTN</name>
<dbReference type="SMART" id="SM00854">
    <property type="entry name" value="PGA_cap"/>
    <property type="match status" value="1"/>
</dbReference>
<dbReference type="Pfam" id="PF09587">
    <property type="entry name" value="PGA_cap"/>
    <property type="match status" value="1"/>
</dbReference>
<feature type="signal peptide" evidence="3">
    <location>
        <begin position="1"/>
        <end position="21"/>
    </location>
</feature>
<dbReference type="InterPro" id="IPR029052">
    <property type="entry name" value="Metallo-depent_PP-like"/>
</dbReference>
<dbReference type="KEGG" id="noy:EXE57_00540"/>
<keyword evidence="3" id="KW-0732">Signal</keyword>
<sequence>MHRAAGALAAAGLLLAACSPAATPEADPGVSSSPAPTTEAPSPSVPPTPPEPEPRPPLTRVLLVGDIMLGRGVAVPGDPVHPLRFMADRIRSADLAVGNLESTLADDGPPQQDPVTDSFASPPGTLRGLADLGFDAMSLANNHTGDFGEAMLLDVVDRFAAGRVVGFGAGRDLAAASRPAVLTHEGVRFGFVGFNAIGETPRATPGSPGALSVRMPPRTGPLQQADLDHVRDVVRRLADRVDVVVVLPHWGNQYTHVAEPVQSQVGRALVGAGADLVVGGHPHWVQGLEPVGDAVIAHSLGNFVFDMDFSEQAMEGVTLTATFRGDRLVDVALGPYRMGADFAPRPVRGEAAEAILADVREHSRGRFRSP</sequence>
<evidence type="ECO:0000256" key="2">
    <source>
        <dbReference type="SAM" id="MobiDB-lite"/>
    </source>
</evidence>
<dbReference type="PANTHER" id="PTHR33393:SF13">
    <property type="entry name" value="PGA BIOSYNTHESIS PROTEIN CAPA"/>
    <property type="match status" value="1"/>
</dbReference>
<dbReference type="InterPro" id="IPR019079">
    <property type="entry name" value="Capsule_synth_CapA"/>
</dbReference>
<dbReference type="CDD" id="cd07381">
    <property type="entry name" value="MPP_CapA"/>
    <property type="match status" value="1"/>
</dbReference>
<dbReference type="Proteomes" id="UP000294894">
    <property type="component" value="Chromosome"/>
</dbReference>
<protein>
    <submittedName>
        <fullName evidence="5">CapA family protein</fullName>
    </submittedName>
</protein>
<dbReference type="RefSeq" id="WP_135073009.1">
    <property type="nucleotide sequence ID" value="NZ_CP038267.1"/>
</dbReference>
<keyword evidence="6" id="KW-1185">Reference proteome</keyword>
<reference evidence="5 6" key="1">
    <citation type="submission" date="2019-03" db="EMBL/GenBank/DDBJ databases">
        <title>Three New Species of Nocardioides, Nocardioides euryhalodurans sp. nov., Nocardioides seonyuensis sp. nov. and Nocardioides eburneoflavus sp. nov., Iolated from Soil.</title>
        <authorList>
            <person name="Roh S.G."/>
            <person name="Lee C."/>
            <person name="Kim M.-K."/>
            <person name="Kim S.B."/>
        </authorList>
    </citation>
    <scope>NUCLEOTIDE SEQUENCE [LARGE SCALE GENOMIC DNA]</scope>
    <source>
        <strain evidence="5 6">MMS17-SY117</strain>
    </source>
</reference>
<feature type="chain" id="PRO_5038399008" evidence="3">
    <location>
        <begin position="22"/>
        <end position="370"/>
    </location>
</feature>
<dbReference type="AlphaFoldDB" id="A0A4P7GGT0"/>
<evidence type="ECO:0000256" key="1">
    <source>
        <dbReference type="ARBA" id="ARBA00005662"/>
    </source>
</evidence>
<feature type="domain" description="Capsule synthesis protein CapA" evidence="4">
    <location>
        <begin position="60"/>
        <end position="307"/>
    </location>
</feature>
<proteinExistence type="inferred from homology"/>
<dbReference type="SUPFAM" id="SSF56300">
    <property type="entry name" value="Metallo-dependent phosphatases"/>
    <property type="match status" value="1"/>
</dbReference>
<evidence type="ECO:0000313" key="5">
    <source>
        <dbReference type="EMBL" id="QBR90921.1"/>
    </source>
</evidence>
<organism evidence="5 6">
    <name type="scientific">Nocardioides euryhalodurans</name>
    <dbReference type="NCBI Taxonomy" id="2518370"/>
    <lineage>
        <taxon>Bacteria</taxon>
        <taxon>Bacillati</taxon>
        <taxon>Actinomycetota</taxon>
        <taxon>Actinomycetes</taxon>
        <taxon>Propionibacteriales</taxon>
        <taxon>Nocardioidaceae</taxon>
        <taxon>Nocardioides</taxon>
    </lineage>
</organism>
<dbReference type="PANTHER" id="PTHR33393">
    <property type="entry name" value="POLYGLUTAMINE SYNTHESIS ACCESSORY PROTEIN RV0574C-RELATED"/>
    <property type="match status" value="1"/>
</dbReference>
<feature type="region of interest" description="Disordered" evidence="2">
    <location>
        <begin position="101"/>
        <end position="121"/>
    </location>
</feature>